<dbReference type="Proteomes" id="UP001239782">
    <property type="component" value="Chromosome"/>
</dbReference>
<name>A0AA51RRM7_9GAMM</name>
<keyword evidence="7 9" id="KW-0234">DNA repair</keyword>
<dbReference type="RefSeq" id="WP_309201492.1">
    <property type="nucleotide sequence ID" value="NZ_CP133548.1"/>
</dbReference>
<evidence type="ECO:0000256" key="1">
    <source>
        <dbReference type="ARBA" id="ARBA00003618"/>
    </source>
</evidence>
<dbReference type="FunFam" id="3.40.50.300:FF:000319">
    <property type="entry name" value="DNA repair protein RecN"/>
    <property type="match status" value="1"/>
</dbReference>
<dbReference type="Pfam" id="PF02463">
    <property type="entry name" value="SMC_N"/>
    <property type="match status" value="1"/>
</dbReference>
<evidence type="ECO:0000256" key="10">
    <source>
        <dbReference type="SAM" id="Coils"/>
    </source>
</evidence>
<dbReference type="PANTHER" id="PTHR11059">
    <property type="entry name" value="DNA REPAIR PROTEIN RECN"/>
    <property type="match status" value="1"/>
</dbReference>
<dbReference type="PANTHER" id="PTHR11059:SF0">
    <property type="entry name" value="DNA REPAIR PROTEIN RECN"/>
    <property type="match status" value="1"/>
</dbReference>
<dbReference type="InterPro" id="IPR004604">
    <property type="entry name" value="DNA_recomb/repair_RecN"/>
</dbReference>
<keyword evidence="4" id="KW-0547">Nucleotide-binding</keyword>
<evidence type="ECO:0000259" key="11">
    <source>
        <dbReference type="Pfam" id="PF02463"/>
    </source>
</evidence>
<comment type="function">
    <text evidence="1 9">May be involved in recombinational repair of damaged DNA.</text>
</comment>
<evidence type="ECO:0000256" key="2">
    <source>
        <dbReference type="ARBA" id="ARBA00009441"/>
    </source>
</evidence>
<evidence type="ECO:0000256" key="4">
    <source>
        <dbReference type="ARBA" id="ARBA00022741"/>
    </source>
</evidence>
<dbReference type="NCBIfam" id="NF008121">
    <property type="entry name" value="PRK10869.1"/>
    <property type="match status" value="1"/>
</dbReference>
<sequence length="553" mass="61144">MLASIQIKNFALIERLALEFDAGMTVITGETGAGKSIVIDALGLALGERAESSMVRYGEDKADISASFQVDSDSEAMQWLKSHDLEADGECLLRRVVAREGRSKCYINGTPATLTMLAELGDKLVDIHGQHAHQSLLKPTIQLDLLDQIIGDNQLLDQVSDLAQRYQKTHRALRQLQQNQEQRLERSELLSYQLDELSALNLSVASIQELESDHARASHLQELTATTQSANEQIFEQDADILSQLQHWQETLNHLVRKDPALTVAKDLLNDACTSLEELKSELRHYQDSLDLDPAQLDELNERLTTLFDLSRKHHCELTDLPKVQENISHELEQLHAESDSTSELENQLEKITAEYQKAAASLSRKRQKAARELTEQVTAQMQQLGMDGGRFTVHFAEPSTSINKHGHDHIEFHVSANPGHPLQPLSKVASGGELSRISLAIQVITAQKRVTPTLIFDEVDVGIGGQTADTVGRMLAAIAGHAQVLCVTHQPQVAAKGHHHFLAEKTKGKSNTETAMLHLTGEQRVEEIARMVGGQSITQSTLKHAQELIGEG</sequence>
<keyword evidence="5 9" id="KW-0227">DNA damage</keyword>
<feature type="coiled-coil region" evidence="10">
    <location>
        <begin position="335"/>
        <end position="373"/>
    </location>
</feature>
<dbReference type="PIRSF" id="PIRSF003128">
    <property type="entry name" value="RecN"/>
    <property type="match status" value="1"/>
</dbReference>
<dbReference type="EMBL" id="CP133548">
    <property type="protein sequence ID" value="WMS86340.1"/>
    <property type="molecule type" value="Genomic_DNA"/>
</dbReference>
<comment type="similarity">
    <text evidence="2 9">Belongs to the RecN family.</text>
</comment>
<feature type="domain" description="RecF/RecN/SMC N-terminal" evidence="11">
    <location>
        <begin position="2"/>
        <end position="502"/>
    </location>
</feature>
<dbReference type="GO" id="GO:0005524">
    <property type="term" value="F:ATP binding"/>
    <property type="evidence" value="ECO:0007669"/>
    <property type="project" value="UniProtKB-KW"/>
</dbReference>
<dbReference type="InterPro" id="IPR027417">
    <property type="entry name" value="P-loop_NTPase"/>
</dbReference>
<evidence type="ECO:0000256" key="9">
    <source>
        <dbReference type="PIRNR" id="PIRNR003128"/>
    </source>
</evidence>
<evidence type="ECO:0000256" key="7">
    <source>
        <dbReference type="ARBA" id="ARBA00023204"/>
    </source>
</evidence>
<dbReference type="AlphaFoldDB" id="A0AA51RRM7"/>
<dbReference type="KEGG" id="plei:Q9312_14040"/>
<dbReference type="GO" id="GO:0006281">
    <property type="term" value="P:DNA repair"/>
    <property type="evidence" value="ECO:0007669"/>
    <property type="project" value="UniProtKB-KW"/>
</dbReference>
<dbReference type="InterPro" id="IPR003395">
    <property type="entry name" value="RecF/RecN/SMC_N"/>
</dbReference>
<evidence type="ECO:0000313" key="13">
    <source>
        <dbReference type="Proteomes" id="UP001239782"/>
    </source>
</evidence>
<dbReference type="GO" id="GO:0006310">
    <property type="term" value="P:DNA recombination"/>
    <property type="evidence" value="ECO:0007669"/>
    <property type="project" value="InterPro"/>
</dbReference>
<evidence type="ECO:0000256" key="3">
    <source>
        <dbReference type="ARBA" id="ARBA00021315"/>
    </source>
</evidence>
<accession>A0AA51RRM7</accession>
<evidence type="ECO:0000313" key="12">
    <source>
        <dbReference type="EMBL" id="WMS86340.1"/>
    </source>
</evidence>
<organism evidence="12 13">
    <name type="scientific">Pleionea litopenaei</name>
    <dbReference type="NCBI Taxonomy" id="3070815"/>
    <lineage>
        <taxon>Bacteria</taxon>
        <taxon>Pseudomonadati</taxon>
        <taxon>Pseudomonadota</taxon>
        <taxon>Gammaproteobacteria</taxon>
        <taxon>Oceanospirillales</taxon>
        <taxon>Pleioneaceae</taxon>
        <taxon>Pleionea</taxon>
    </lineage>
</organism>
<evidence type="ECO:0000256" key="6">
    <source>
        <dbReference type="ARBA" id="ARBA00022840"/>
    </source>
</evidence>
<dbReference type="GO" id="GO:0009432">
    <property type="term" value="P:SOS response"/>
    <property type="evidence" value="ECO:0007669"/>
    <property type="project" value="UniProtKB-ARBA"/>
</dbReference>
<keyword evidence="10" id="KW-0175">Coiled coil</keyword>
<dbReference type="FunFam" id="3.40.50.300:FF:000356">
    <property type="entry name" value="DNA repair protein RecN"/>
    <property type="match status" value="1"/>
</dbReference>
<reference evidence="12 13" key="1">
    <citation type="submission" date="2023-08" db="EMBL/GenBank/DDBJ databases">
        <title>Pleionea litopenaei sp. nov., isolated from stomach of juvenile Litopenaeus vannamei.</title>
        <authorList>
            <person name="Rho A.M."/>
            <person name="Hwang C.Y."/>
        </authorList>
    </citation>
    <scope>NUCLEOTIDE SEQUENCE [LARGE SCALE GENOMIC DNA]</scope>
    <source>
        <strain evidence="12 13">HL-JVS1</strain>
    </source>
</reference>
<evidence type="ECO:0000256" key="5">
    <source>
        <dbReference type="ARBA" id="ARBA00022763"/>
    </source>
</evidence>
<dbReference type="NCBIfam" id="TIGR00634">
    <property type="entry name" value="recN"/>
    <property type="match status" value="1"/>
</dbReference>
<dbReference type="GO" id="GO:0043590">
    <property type="term" value="C:bacterial nucleoid"/>
    <property type="evidence" value="ECO:0007669"/>
    <property type="project" value="TreeGrafter"/>
</dbReference>
<protein>
    <recommendedName>
        <fullName evidence="3 9">DNA repair protein RecN</fullName>
    </recommendedName>
    <alternativeName>
        <fullName evidence="8 9">Recombination protein N</fullName>
    </alternativeName>
</protein>
<dbReference type="SUPFAM" id="SSF52540">
    <property type="entry name" value="P-loop containing nucleoside triphosphate hydrolases"/>
    <property type="match status" value="1"/>
</dbReference>
<dbReference type="Gene3D" id="3.40.50.300">
    <property type="entry name" value="P-loop containing nucleotide triphosphate hydrolases"/>
    <property type="match status" value="2"/>
</dbReference>
<evidence type="ECO:0000256" key="8">
    <source>
        <dbReference type="ARBA" id="ARBA00033408"/>
    </source>
</evidence>
<keyword evidence="6" id="KW-0067">ATP-binding</keyword>
<keyword evidence="13" id="KW-1185">Reference proteome</keyword>
<dbReference type="CDD" id="cd03241">
    <property type="entry name" value="ABC_RecN"/>
    <property type="match status" value="2"/>
</dbReference>
<gene>
    <name evidence="12" type="primary">recN</name>
    <name evidence="12" type="ORF">Q9312_14040</name>
</gene>
<proteinExistence type="inferred from homology"/>